<proteinExistence type="predicted"/>
<sequence length="143" mass="16125">MGGMQNMRGRSRTVMVLLLVLMTLLGMEMGSAADCREEKRLGIQACKAVTMGQKPSPACCERARVSTPECICPAISPRVTFLIGGNKRFVRLVEGCGRRVPPGYKCWNWVLNPLWRSNFDSIFKWVPNHSLVRNKLIHVHLLE</sequence>
<reference evidence="3" key="1">
    <citation type="submission" date="2022-12" db="EMBL/GenBank/DDBJ databases">
        <title>Draft genome assemblies for two species of Escallonia (Escalloniales).</title>
        <authorList>
            <person name="Chanderbali A."/>
            <person name="Dervinis C."/>
            <person name="Anghel I."/>
            <person name="Soltis D."/>
            <person name="Soltis P."/>
            <person name="Zapata F."/>
        </authorList>
    </citation>
    <scope>NUCLEOTIDE SEQUENCE</scope>
    <source>
        <strain evidence="3">UCBG92.1500</strain>
        <tissue evidence="3">Leaf</tissue>
    </source>
</reference>
<dbReference type="Proteomes" id="UP001187471">
    <property type="component" value="Unassembled WGS sequence"/>
</dbReference>
<organism evidence="3 4">
    <name type="scientific">Escallonia rubra</name>
    <dbReference type="NCBI Taxonomy" id="112253"/>
    <lineage>
        <taxon>Eukaryota</taxon>
        <taxon>Viridiplantae</taxon>
        <taxon>Streptophyta</taxon>
        <taxon>Embryophyta</taxon>
        <taxon>Tracheophyta</taxon>
        <taxon>Spermatophyta</taxon>
        <taxon>Magnoliopsida</taxon>
        <taxon>eudicotyledons</taxon>
        <taxon>Gunneridae</taxon>
        <taxon>Pentapetalae</taxon>
        <taxon>asterids</taxon>
        <taxon>campanulids</taxon>
        <taxon>Escalloniales</taxon>
        <taxon>Escalloniaceae</taxon>
        <taxon>Escallonia</taxon>
    </lineage>
</organism>
<feature type="signal peptide" evidence="1">
    <location>
        <begin position="1"/>
        <end position="32"/>
    </location>
</feature>
<dbReference type="PANTHER" id="PTHR33286">
    <property type="entry name" value="BIFUNCTIONAL INHIBITOR/LIPID-TRANSFER PROTEIN/SEED STORAGE 2S ALBUMIN SUPERFAMILY PROTEIN"/>
    <property type="match status" value="1"/>
</dbReference>
<dbReference type="SUPFAM" id="SSF47699">
    <property type="entry name" value="Bifunctional inhibitor/lipid-transfer protein/seed storage 2S albumin"/>
    <property type="match status" value="1"/>
</dbReference>
<dbReference type="Pfam" id="PF14368">
    <property type="entry name" value="LTP_2"/>
    <property type="match status" value="1"/>
</dbReference>
<dbReference type="AlphaFoldDB" id="A0AA88R612"/>
<protein>
    <recommendedName>
        <fullName evidence="2">Bifunctional inhibitor/plant lipid transfer protein/seed storage helical domain-containing protein</fullName>
    </recommendedName>
</protein>
<evidence type="ECO:0000313" key="4">
    <source>
        <dbReference type="Proteomes" id="UP001187471"/>
    </source>
</evidence>
<name>A0AA88R612_9ASTE</name>
<dbReference type="InterPro" id="IPR036312">
    <property type="entry name" value="Bifun_inhib/LTP/seed_sf"/>
</dbReference>
<evidence type="ECO:0000256" key="1">
    <source>
        <dbReference type="SAM" id="SignalP"/>
    </source>
</evidence>
<keyword evidence="4" id="KW-1185">Reference proteome</keyword>
<feature type="chain" id="PRO_5041686016" description="Bifunctional inhibitor/plant lipid transfer protein/seed storage helical domain-containing protein" evidence="1">
    <location>
        <begin position="33"/>
        <end position="143"/>
    </location>
</feature>
<dbReference type="PANTHER" id="PTHR33286:SF32">
    <property type="entry name" value="BIFUNCTIONAL INHIBITOR_PLANT LIPID TRANSFER PROTEIN_SEED STORAGE HELICAL DOMAIN-CONTAINING PROTEIN"/>
    <property type="match status" value="1"/>
</dbReference>
<accession>A0AA88R612</accession>
<feature type="domain" description="Bifunctional inhibitor/plant lipid transfer protein/seed storage helical" evidence="2">
    <location>
        <begin position="16"/>
        <end position="106"/>
    </location>
</feature>
<gene>
    <name evidence="3" type="ORF">RJ640_006445</name>
</gene>
<dbReference type="Gene3D" id="1.10.110.10">
    <property type="entry name" value="Plant lipid-transfer and hydrophobic proteins"/>
    <property type="match status" value="1"/>
</dbReference>
<dbReference type="InterPro" id="IPR016140">
    <property type="entry name" value="Bifunc_inhib/LTP/seed_store"/>
</dbReference>
<comment type="caution">
    <text evidence="3">The sequence shown here is derived from an EMBL/GenBank/DDBJ whole genome shotgun (WGS) entry which is preliminary data.</text>
</comment>
<keyword evidence="1" id="KW-0732">Signal</keyword>
<evidence type="ECO:0000259" key="2">
    <source>
        <dbReference type="Pfam" id="PF14368"/>
    </source>
</evidence>
<dbReference type="EMBL" id="JAVXUO010001361">
    <property type="protein sequence ID" value="KAK2983058.1"/>
    <property type="molecule type" value="Genomic_DNA"/>
</dbReference>
<evidence type="ECO:0000313" key="3">
    <source>
        <dbReference type="EMBL" id="KAK2983058.1"/>
    </source>
</evidence>